<keyword evidence="6" id="KW-0472">Membrane</keyword>
<dbReference type="GO" id="GO:0009653">
    <property type="term" value="P:anatomical structure morphogenesis"/>
    <property type="evidence" value="ECO:0007669"/>
    <property type="project" value="UniProtKB-ARBA"/>
</dbReference>
<dbReference type="InterPro" id="IPR013783">
    <property type="entry name" value="Ig-like_fold"/>
</dbReference>
<dbReference type="InterPro" id="IPR032675">
    <property type="entry name" value="LRR_dom_sf"/>
</dbReference>
<dbReference type="FunFam" id="2.60.40.10:FF:000032">
    <property type="entry name" value="palladin isoform X1"/>
    <property type="match status" value="1"/>
</dbReference>
<evidence type="ECO:0000256" key="3">
    <source>
        <dbReference type="ARBA" id="ARBA00022737"/>
    </source>
</evidence>
<organism evidence="8 9">
    <name type="scientific">Dinothrombium tinctorium</name>
    <dbReference type="NCBI Taxonomy" id="1965070"/>
    <lineage>
        <taxon>Eukaryota</taxon>
        <taxon>Metazoa</taxon>
        <taxon>Ecdysozoa</taxon>
        <taxon>Arthropoda</taxon>
        <taxon>Chelicerata</taxon>
        <taxon>Arachnida</taxon>
        <taxon>Acari</taxon>
        <taxon>Acariformes</taxon>
        <taxon>Trombidiformes</taxon>
        <taxon>Prostigmata</taxon>
        <taxon>Anystina</taxon>
        <taxon>Parasitengona</taxon>
        <taxon>Trombidioidea</taxon>
        <taxon>Trombidiidae</taxon>
        <taxon>Dinothrombium</taxon>
    </lineage>
</organism>
<name>A0A443RQ10_9ACAR</name>
<dbReference type="Gene3D" id="3.80.10.10">
    <property type="entry name" value="Ribonuclease Inhibitor"/>
    <property type="match status" value="3"/>
</dbReference>
<dbReference type="SMART" id="SM00409">
    <property type="entry name" value="IG"/>
    <property type="match status" value="1"/>
</dbReference>
<proteinExistence type="predicted"/>
<reference evidence="8 9" key="1">
    <citation type="journal article" date="2018" name="Gigascience">
        <title>Genomes of trombidid mites reveal novel predicted allergens and laterally-transferred genes associated with secondary metabolism.</title>
        <authorList>
            <person name="Dong X."/>
            <person name="Chaisiri K."/>
            <person name="Xia D."/>
            <person name="Armstrong S.D."/>
            <person name="Fang Y."/>
            <person name="Donnelly M.J."/>
            <person name="Kadowaki T."/>
            <person name="McGarry J.W."/>
            <person name="Darby A.C."/>
            <person name="Makepeace B.L."/>
        </authorList>
    </citation>
    <scope>NUCLEOTIDE SEQUENCE [LARGE SCALE GENOMIC DNA]</scope>
    <source>
        <strain evidence="8">UoL-WK</strain>
    </source>
</reference>
<dbReference type="Gene3D" id="2.60.40.10">
    <property type="entry name" value="Immunoglobulins"/>
    <property type="match status" value="2"/>
</dbReference>
<sequence length="653" mass="74690">MQYSPHLNERLKTVNCSFANLQAIPKHIPADKEVLILSHNNFNELQHITEMDRLLELDLSHNHLNQLGHGHIFLNFTHLRYIDLSANKFKSLFAGVFRGLKRLETLIMKNGQLRYINEHAFDGLENLRHLDIENNHIVSVYLELFQSILNLHVLNLNGNSISHLTGGIFASLNGLRKLLLSGNRITGINNNAFVGLENLEEMHLNNNYLSKVPSEALQSLKRLRYLNIGNNKLSHLQMGDFVHSPVEQIWIDNCPNLVFIDKGAFWDLPNVREIHLEFNPQLTYIDPQAFLSLPMLHTLYLYNCSILSLQEEMINNIVHREHQRKIQVALSGNPLLCDCNVHFLYQCLRFRDSCKIELLDLDQLQCAQPENLSSTKVTELDIDTIGKECPPVLLGYGPSLNSTLHRKIGDRYFFHCRALGIPAPKIHWILPNGDVFNETSNTVHIQLKTQGSLKIFHLKPRDSGVYTCVAENKMGKAVSSTKLSVENIDLHIWPVGVSSTFVTVVWNGTARNSFPDYQILYKLDDESTERYEMIKVNHFLRSYTISHLEPDKRYKMCIAVPDEEVTQGYVQISCTTVQTHGPEYLLRGISRTSNIAVALTLSIAILMSFVICFSILAARKYRQRQYQEPEKTTSENTSHIPMENIYSPLMSAQ</sequence>
<dbReference type="InterPro" id="IPR001611">
    <property type="entry name" value="Leu-rich_rpt"/>
</dbReference>
<evidence type="ECO:0000313" key="8">
    <source>
        <dbReference type="EMBL" id="RWS17328.1"/>
    </source>
</evidence>
<dbReference type="SMART" id="SM00408">
    <property type="entry name" value="IGc2"/>
    <property type="match status" value="1"/>
</dbReference>
<dbReference type="InterPro" id="IPR036179">
    <property type="entry name" value="Ig-like_dom_sf"/>
</dbReference>
<accession>A0A443RQ10</accession>
<feature type="transmembrane region" description="Helical" evidence="6">
    <location>
        <begin position="595"/>
        <end position="618"/>
    </location>
</feature>
<dbReference type="SUPFAM" id="SSF52058">
    <property type="entry name" value="L domain-like"/>
    <property type="match status" value="1"/>
</dbReference>
<dbReference type="AlphaFoldDB" id="A0A443RQ10"/>
<evidence type="ECO:0000259" key="7">
    <source>
        <dbReference type="PROSITE" id="PS50835"/>
    </source>
</evidence>
<keyword evidence="1" id="KW-0433">Leucine-rich repeat</keyword>
<dbReference type="EMBL" id="NCKU01000095">
    <property type="protein sequence ID" value="RWS17328.1"/>
    <property type="molecule type" value="Genomic_DNA"/>
</dbReference>
<dbReference type="OrthoDB" id="676979at2759"/>
<dbReference type="InterPro" id="IPR050467">
    <property type="entry name" value="LRFN"/>
</dbReference>
<evidence type="ECO:0000256" key="4">
    <source>
        <dbReference type="ARBA" id="ARBA00023157"/>
    </source>
</evidence>
<evidence type="ECO:0000256" key="2">
    <source>
        <dbReference type="ARBA" id="ARBA00022729"/>
    </source>
</evidence>
<dbReference type="InterPro" id="IPR003599">
    <property type="entry name" value="Ig_sub"/>
</dbReference>
<feature type="domain" description="Ig-like" evidence="7">
    <location>
        <begin position="390"/>
        <end position="484"/>
    </location>
</feature>
<dbReference type="SUPFAM" id="SSF49265">
    <property type="entry name" value="Fibronectin type III"/>
    <property type="match status" value="1"/>
</dbReference>
<dbReference type="Pfam" id="PF13855">
    <property type="entry name" value="LRR_8"/>
    <property type="match status" value="3"/>
</dbReference>
<protein>
    <submittedName>
        <fullName evidence="8">Leucine-rich repeat neuronal protein 3-like protein</fullName>
    </submittedName>
</protein>
<keyword evidence="6" id="KW-0812">Transmembrane</keyword>
<dbReference type="CDD" id="cd00063">
    <property type="entry name" value="FN3"/>
    <property type="match status" value="1"/>
</dbReference>
<dbReference type="PANTHER" id="PTHR45842:SF22">
    <property type="entry name" value="INSULIN-LIKE GROWTH FACTOR-BINDING PROTEIN COMPLEX ACID LABILE SUBUNIT ISOFORM X1"/>
    <property type="match status" value="1"/>
</dbReference>
<dbReference type="STRING" id="1965070.A0A443RQ10"/>
<evidence type="ECO:0000256" key="1">
    <source>
        <dbReference type="ARBA" id="ARBA00022614"/>
    </source>
</evidence>
<dbReference type="Proteomes" id="UP000285301">
    <property type="component" value="Unassembled WGS sequence"/>
</dbReference>
<dbReference type="InterPro" id="IPR003598">
    <property type="entry name" value="Ig_sub2"/>
</dbReference>
<dbReference type="Pfam" id="PF07679">
    <property type="entry name" value="I-set"/>
    <property type="match status" value="1"/>
</dbReference>
<dbReference type="InterPro" id="IPR036116">
    <property type="entry name" value="FN3_sf"/>
</dbReference>
<evidence type="ECO:0000256" key="6">
    <source>
        <dbReference type="SAM" id="Phobius"/>
    </source>
</evidence>
<keyword evidence="9" id="KW-1185">Reference proteome</keyword>
<keyword evidence="3" id="KW-0677">Repeat</keyword>
<dbReference type="InterPro" id="IPR003961">
    <property type="entry name" value="FN3_dom"/>
</dbReference>
<dbReference type="SUPFAM" id="SSF48726">
    <property type="entry name" value="Immunoglobulin"/>
    <property type="match status" value="1"/>
</dbReference>
<dbReference type="PANTHER" id="PTHR45842">
    <property type="entry name" value="SYNAPTIC ADHESION-LIKE MOLECULE SALM"/>
    <property type="match status" value="1"/>
</dbReference>
<dbReference type="InterPro" id="IPR007110">
    <property type="entry name" value="Ig-like_dom"/>
</dbReference>
<dbReference type="SMART" id="SM00369">
    <property type="entry name" value="LRR_TYP"/>
    <property type="match status" value="10"/>
</dbReference>
<dbReference type="GO" id="GO:0030154">
    <property type="term" value="P:cell differentiation"/>
    <property type="evidence" value="ECO:0007669"/>
    <property type="project" value="UniProtKB-ARBA"/>
</dbReference>
<dbReference type="PROSITE" id="PS50835">
    <property type="entry name" value="IG_LIKE"/>
    <property type="match status" value="1"/>
</dbReference>
<dbReference type="PROSITE" id="PS51450">
    <property type="entry name" value="LRR"/>
    <property type="match status" value="2"/>
</dbReference>
<evidence type="ECO:0000256" key="5">
    <source>
        <dbReference type="ARBA" id="ARBA00023319"/>
    </source>
</evidence>
<dbReference type="InterPro" id="IPR013098">
    <property type="entry name" value="Ig_I-set"/>
</dbReference>
<comment type="caution">
    <text evidence="8">The sequence shown here is derived from an EMBL/GenBank/DDBJ whole genome shotgun (WGS) entry which is preliminary data.</text>
</comment>
<keyword evidence="2" id="KW-0732">Signal</keyword>
<keyword evidence="5" id="KW-0393">Immunoglobulin domain</keyword>
<evidence type="ECO:0000313" key="9">
    <source>
        <dbReference type="Proteomes" id="UP000285301"/>
    </source>
</evidence>
<keyword evidence="4" id="KW-1015">Disulfide bond</keyword>
<gene>
    <name evidence="8" type="ORF">B4U79_08873</name>
</gene>
<dbReference type="InterPro" id="IPR003591">
    <property type="entry name" value="Leu-rich_rpt_typical-subtyp"/>
</dbReference>
<keyword evidence="6" id="KW-1133">Transmembrane helix</keyword>